<reference evidence="5" key="1">
    <citation type="journal article" date="2022" name="Front. Genet.">
        <title>Chromosome-Scale Assembly of the Dendrobium nobile Genome Provides Insights Into the Molecular Mechanism of the Biosynthesis of the Medicinal Active Ingredient of Dendrobium.</title>
        <authorList>
            <person name="Xu Q."/>
            <person name="Niu S.-C."/>
            <person name="Li K.-L."/>
            <person name="Zheng P.-J."/>
            <person name="Zhang X.-J."/>
            <person name="Jia Y."/>
            <person name="Liu Y."/>
            <person name="Niu Y.-X."/>
            <person name="Yu L.-H."/>
            <person name="Chen D.-F."/>
            <person name="Zhang G.-Q."/>
        </authorList>
    </citation>
    <scope>NUCLEOTIDE SEQUENCE</scope>
    <source>
        <tissue evidence="5">Leaf</tissue>
    </source>
</reference>
<dbReference type="Gene3D" id="3.30.40.10">
    <property type="entry name" value="Zinc/RING finger domain, C3HC4 (zinc finger)"/>
    <property type="match status" value="1"/>
</dbReference>
<keyword evidence="1" id="KW-0479">Metal-binding</keyword>
<keyword evidence="3" id="KW-1133">Transmembrane helix</keyword>
<evidence type="ECO:0000313" key="5">
    <source>
        <dbReference type="EMBL" id="KAI0495268.1"/>
    </source>
</evidence>
<protein>
    <recommendedName>
        <fullName evidence="4">RING-type domain-containing protein</fullName>
    </recommendedName>
</protein>
<dbReference type="SUPFAM" id="SSF57850">
    <property type="entry name" value="RING/U-box"/>
    <property type="match status" value="1"/>
</dbReference>
<dbReference type="PANTHER" id="PTHR46225">
    <property type="entry name" value="C3H4 TYPE ZINC FINGER PROTEIN"/>
    <property type="match status" value="1"/>
</dbReference>
<evidence type="ECO:0000256" key="3">
    <source>
        <dbReference type="SAM" id="Phobius"/>
    </source>
</evidence>
<sequence>MALPCLDVQGEGDSDRHPFLMEHSVHYNEHEHNHVIDVTIGGSTSASVTQGEYNESPEMHNEDRPSTDGQAAASWLSSSPTTTSRGAPRRGRVENLGQRHRNPLNSGLWISVELAANVSQIVAAIVVLSLSRHEHPRAPLFAWVIGYTVGCFAILPHLWWRYIHRNYHRSGRESAESHQHSFRNNATESVAYADASFTQAMEGSFSRGTTTLLRLGQNFVVTNSRLNALVDHFKMALECFFAVWFVVGNVWVFGGHSSAADAPNLYRLCIAFLTFSCIGYAMPFILCATICCCLPCIISVLGFREDLPLTRGATSELINALPTYKFKSKRNENGGQSETDEGNFEGGLLAAGTDKERIVSPEDAVCCICLARYVENDELRELPCTHFFHSECVDKWLKINALCPLCKYVVIDSGGSFSSVLSSLRHTTTNQRVVGRSVSAENIV</sequence>
<feature type="compositionally biased region" description="Polar residues" evidence="2">
    <location>
        <begin position="75"/>
        <end position="85"/>
    </location>
</feature>
<proteinExistence type="predicted"/>
<feature type="transmembrane region" description="Helical" evidence="3">
    <location>
        <begin position="235"/>
        <end position="253"/>
    </location>
</feature>
<dbReference type="GO" id="GO:0008270">
    <property type="term" value="F:zinc ion binding"/>
    <property type="evidence" value="ECO:0007669"/>
    <property type="project" value="UniProtKB-KW"/>
</dbReference>
<dbReference type="AlphaFoldDB" id="A0A8T3AGI5"/>
<keyword evidence="6" id="KW-1185">Reference proteome</keyword>
<dbReference type="InterPro" id="IPR001841">
    <property type="entry name" value="Znf_RING"/>
</dbReference>
<feature type="transmembrane region" description="Helical" evidence="3">
    <location>
        <begin position="140"/>
        <end position="160"/>
    </location>
</feature>
<evidence type="ECO:0000313" key="6">
    <source>
        <dbReference type="Proteomes" id="UP000829196"/>
    </source>
</evidence>
<feature type="transmembrane region" description="Helical" evidence="3">
    <location>
        <begin position="108"/>
        <end position="128"/>
    </location>
</feature>
<dbReference type="EMBL" id="JAGYWB010000017">
    <property type="protein sequence ID" value="KAI0495268.1"/>
    <property type="molecule type" value="Genomic_DNA"/>
</dbReference>
<feature type="region of interest" description="Disordered" evidence="2">
    <location>
        <begin position="45"/>
        <end position="99"/>
    </location>
</feature>
<dbReference type="FunFam" id="3.30.40.10:FF:000348">
    <property type="entry name" value="E3 ubiquitin-protein ligase"/>
    <property type="match status" value="1"/>
</dbReference>
<organism evidence="5 6">
    <name type="scientific">Dendrobium nobile</name>
    <name type="common">Orchid</name>
    <dbReference type="NCBI Taxonomy" id="94219"/>
    <lineage>
        <taxon>Eukaryota</taxon>
        <taxon>Viridiplantae</taxon>
        <taxon>Streptophyta</taxon>
        <taxon>Embryophyta</taxon>
        <taxon>Tracheophyta</taxon>
        <taxon>Spermatophyta</taxon>
        <taxon>Magnoliopsida</taxon>
        <taxon>Liliopsida</taxon>
        <taxon>Asparagales</taxon>
        <taxon>Orchidaceae</taxon>
        <taxon>Epidendroideae</taxon>
        <taxon>Malaxideae</taxon>
        <taxon>Dendrobiinae</taxon>
        <taxon>Dendrobium</taxon>
    </lineage>
</organism>
<feature type="transmembrane region" description="Helical" evidence="3">
    <location>
        <begin position="265"/>
        <end position="298"/>
    </location>
</feature>
<feature type="domain" description="RING-type" evidence="4">
    <location>
        <begin position="366"/>
        <end position="407"/>
    </location>
</feature>
<evidence type="ECO:0000259" key="4">
    <source>
        <dbReference type="PROSITE" id="PS50089"/>
    </source>
</evidence>
<evidence type="ECO:0000256" key="2">
    <source>
        <dbReference type="SAM" id="MobiDB-lite"/>
    </source>
</evidence>
<comment type="caution">
    <text evidence="5">The sequence shown here is derived from an EMBL/GenBank/DDBJ whole genome shotgun (WGS) entry which is preliminary data.</text>
</comment>
<keyword evidence="1" id="KW-0862">Zinc</keyword>
<keyword evidence="3" id="KW-0472">Membrane</keyword>
<keyword evidence="3" id="KW-0812">Transmembrane</keyword>
<dbReference type="InterPro" id="IPR013083">
    <property type="entry name" value="Znf_RING/FYVE/PHD"/>
</dbReference>
<dbReference type="PROSITE" id="PS50089">
    <property type="entry name" value="ZF_RING_2"/>
    <property type="match status" value="1"/>
</dbReference>
<keyword evidence="1" id="KW-0863">Zinc-finger</keyword>
<gene>
    <name evidence="5" type="ORF">KFK09_025418</name>
</gene>
<dbReference type="SMART" id="SM00184">
    <property type="entry name" value="RING"/>
    <property type="match status" value="1"/>
</dbReference>
<accession>A0A8T3AGI5</accession>
<dbReference type="OrthoDB" id="9984778at2759"/>
<dbReference type="Proteomes" id="UP000829196">
    <property type="component" value="Unassembled WGS sequence"/>
</dbReference>
<dbReference type="Pfam" id="PF13639">
    <property type="entry name" value="zf-RING_2"/>
    <property type="match status" value="1"/>
</dbReference>
<name>A0A8T3AGI5_DENNO</name>
<feature type="compositionally biased region" description="Basic and acidic residues" evidence="2">
    <location>
        <begin position="57"/>
        <end position="66"/>
    </location>
</feature>
<dbReference type="PANTHER" id="PTHR46225:SF19">
    <property type="entry name" value="RING-TYPE DOMAIN-CONTAINING PROTEIN"/>
    <property type="match status" value="1"/>
</dbReference>
<evidence type="ECO:0000256" key="1">
    <source>
        <dbReference type="PROSITE-ProRule" id="PRU00175"/>
    </source>
</evidence>